<accession>A0ABN2RL35</accession>
<dbReference type="SUPFAM" id="SSF54637">
    <property type="entry name" value="Thioesterase/thiol ester dehydrase-isomerase"/>
    <property type="match status" value="1"/>
</dbReference>
<dbReference type="CDD" id="cd03450">
    <property type="entry name" value="NodN"/>
    <property type="match status" value="1"/>
</dbReference>
<dbReference type="Pfam" id="PF01575">
    <property type="entry name" value="MaoC_dehydratas"/>
    <property type="match status" value="1"/>
</dbReference>
<sequence>MRVFSGLDEFAGAVGEHLGFSDWHTITQERVRLFADATDDHQWIHLDTERAAKGPFGTTIAHGYLTLSLLPMFGPEIYRVDNLTMGVNYGLNKVRFPQPVKVGSKVRAGAELVEVTDVAGGKQAVVKWTIEIEGEGKPACVAETVVRLIG</sequence>
<dbReference type="Proteomes" id="UP001501116">
    <property type="component" value="Unassembled WGS sequence"/>
</dbReference>
<dbReference type="RefSeq" id="WP_344423647.1">
    <property type="nucleotide sequence ID" value="NZ_BAAANN010000021.1"/>
</dbReference>
<comment type="similarity">
    <text evidence="1">Belongs to the enoyl-CoA hydratase/isomerase family.</text>
</comment>
<feature type="domain" description="MaoC-like" evidence="2">
    <location>
        <begin position="10"/>
        <end position="124"/>
    </location>
</feature>
<dbReference type="InterPro" id="IPR039375">
    <property type="entry name" value="NodN-like"/>
</dbReference>
<reference evidence="3 4" key="1">
    <citation type="journal article" date="2019" name="Int. J. Syst. Evol. Microbiol.">
        <title>The Global Catalogue of Microorganisms (GCM) 10K type strain sequencing project: providing services to taxonomists for standard genome sequencing and annotation.</title>
        <authorList>
            <consortium name="The Broad Institute Genomics Platform"/>
            <consortium name="The Broad Institute Genome Sequencing Center for Infectious Disease"/>
            <person name="Wu L."/>
            <person name="Ma J."/>
        </authorList>
    </citation>
    <scope>NUCLEOTIDE SEQUENCE [LARGE SCALE GENOMIC DNA]</scope>
    <source>
        <strain evidence="3 4">JCM 14545</strain>
    </source>
</reference>
<comment type="caution">
    <text evidence="3">The sequence shown here is derived from an EMBL/GenBank/DDBJ whole genome shotgun (WGS) entry which is preliminary data.</text>
</comment>
<name>A0ABN2RL35_9PSEU</name>
<dbReference type="PANTHER" id="PTHR42993:SF1">
    <property type="entry name" value="MAOC-LIKE DEHYDRATASE DOMAIN-CONTAINING PROTEIN"/>
    <property type="match status" value="1"/>
</dbReference>
<keyword evidence="4" id="KW-1185">Reference proteome</keyword>
<proteinExistence type="inferred from homology"/>
<organism evidence="3 4">
    <name type="scientific">Amycolatopsis minnesotensis</name>
    <dbReference type="NCBI Taxonomy" id="337894"/>
    <lineage>
        <taxon>Bacteria</taxon>
        <taxon>Bacillati</taxon>
        <taxon>Actinomycetota</taxon>
        <taxon>Actinomycetes</taxon>
        <taxon>Pseudonocardiales</taxon>
        <taxon>Pseudonocardiaceae</taxon>
        <taxon>Amycolatopsis</taxon>
    </lineage>
</organism>
<evidence type="ECO:0000256" key="1">
    <source>
        <dbReference type="ARBA" id="ARBA00005254"/>
    </source>
</evidence>
<dbReference type="PANTHER" id="PTHR42993">
    <property type="entry name" value="MAOC-LIKE DEHYDRATASE DOMAIN-CONTAINING PROTEIN"/>
    <property type="match status" value="1"/>
</dbReference>
<protein>
    <submittedName>
        <fullName evidence="3">MaoC family dehydratase</fullName>
    </submittedName>
</protein>
<evidence type="ECO:0000313" key="3">
    <source>
        <dbReference type="EMBL" id="GAA1970491.1"/>
    </source>
</evidence>
<dbReference type="Gene3D" id="3.10.129.10">
    <property type="entry name" value="Hotdog Thioesterase"/>
    <property type="match status" value="1"/>
</dbReference>
<evidence type="ECO:0000259" key="2">
    <source>
        <dbReference type="Pfam" id="PF01575"/>
    </source>
</evidence>
<dbReference type="EMBL" id="BAAANN010000021">
    <property type="protein sequence ID" value="GAA1970491.1"/>
    <property type="molecule type" value="Genomic_DNA"/>
</dbReference>
<gene>
    <name evidence="3" type="ORF">GCM10009754_50450</name>
</gene>
<evidence type="ECO:0000313" key="4">
    <source>
        <dbReference type="Proteomes" id="UP001501116"/>
    </source>
</evidence>
<dbReference type="InterPro" id="IPR029069">
    <property type="entry name" value="HotDog_dom_sf"/>
</dbReference>
<dbReference type="InterPro" id="IPR002539">
    <property type="entry name" value="MaoC-like_dom"/>
</dbReference>